<dbReference type="SUPFAM" id="SSF51182">
    <property type="entry name" value="RmlC-like cupins"/>
    <property type="match status" value="1"/>
</dbReference>
<dbReference type="InterPro" id="IPR011051">
    <property type="entry name" value="RmlC_Cupin_sf"/>
</dbReference>
<accession>A0A4S1WTE8</accession>
<dbReference type="EMBL" id="SRXU01000001">
    <property type="protein sequence ID" value="TGX46373.1"/>
    <property type="molecule type" value="Genomic_DNA"/>
</dbReference>
<dbReference type="PANTHER" id="PTHR46796">
    <property type="entry name" value="HTH-TYPE TRANSCRIPTIONAL ACTIVATOR RHAS-RELATED"/>
    <property type="match status" value="1"/>
</dbReference>
<dbReference type="OrthoDB" id="110167at2"/>
<evidence type="ECO:0000256" key="2">
    <source>
        <dbReference type="ARBA" id="ARBA00023125"/>
    </source>
</evidence>
<gene>
    <name evidence="6" type="ORF">E5A74_04280</name>
</gene>
<dbReference type="InterPro" id="IPR009057">
    <property type="entry name" value="Homeodomain-like_sf"/>
</dbReference>
<dbReference type="Gene3D" id="1.10.10.60">
    <property type="entry name" value="Homeodomain-like"/>
    <property type="match status" value="1"/>
</dbReference>
<organism evidence="6 7">
    <name type="scientific">Sphingomonas naasensis</name>
    <dbReference type="NCBI Taxonomy" id="1344951"/>
    <lineage>
        <taxon>Bacteria</taxon>
        <taxon>Pseudomonadati</taxon>
        <taxon>Pseudomonadota</taxon>
        <taxon>Alphaproteobacteria</taxon>
        <taxon>Sphingomonadales</taxon>
        <taxon>Sphingomonadaceae</taxon>
        <taxon>Sphingomonas</taxon>
    </lineage>
</organism>
<dbReference type="SUPFAM" id="SSF46689">
    <property type="entry name" value="Homeodomain-like"/>
    <property type="match status" value="1"/>
</dbReference>
<dbReference type="Pfam" id="PF12833">
    <property type="entry name" value="HTH_18"/>
    <property type="match status" value="1"/>
</dbReference>
<feature type="domain" description="HTH araC/xylS-type" evidence="5">
    <location>
        <begin position="180"/>
        <end position="277"/>
    </location>
</feature>
<keyword evidence="3" id="KW-0804">Transcription</keyword>
<keyword evidence="1" id="KW-0805">Transcription regulation</keyword>
<keyword evidence="2" id="KW-0238">DNA-binding</keyword>
<reference evidence="6 7" key="1">
    <citation type="submission" date="2019-04" db="EMBL/GenBank/DDBJ databases">
        <title>Sphingomonas psychrotolerans sp. nov., isolated from soil in the Tianshan Mountains, Xinjiang, China.</title>
        <authorList>
            <person name="Luo Y."/>
            <person name="Sheng H."/>
        </authorList>
    </citation>
    <scope>NUCLEOTIDE SEQUENCE [LARGE SCALE GENOMIC DNA]</scope>
    <source>
        <strain evidence="6 7">KIS18-15</strain>
    </source>
</reference>
<dbReference type="GO" id="GO:0003700">
    <property type="term" value="F:DNA-binding transcription factor activity"/>
    <property type="evidence" value="ECO:0007669"/>
    <property type="project" value="InterPro"/>
</dbReference>
<evidence type="ECO:0000256" key="3">
    <source>
        <dbReference type="ARBA" id="ARBA00023163"/>
    </source>
</evidence>
<dbReference type="PROSITE" id="PS01124">
    <property type="entry name" value="HTH_ARAC_FAMILY_2"/>
    <property type="match status" value="1"/>
</dbReference>
<sequence>MDRARQGAGGAPDIGRPAPPDCAGPDRVRRHDCLLAAPHHAVSVSRYAPGERHRAHRDRYPRISFVLRGGYREESRPGAIRMTPGDVLLKSHRALHEDQFGSDGAIVASIEFLTDDPFDAAPHAPEWHRRSDGFALRHAAGLLEAALAGDSAGVATAGNDLIATRPDDIAERRPPPAWLRHLKEELETVSQAQVDVRARAIAAGVHPVHASRLFRQCYAMSISDHARAQGVRRALALMTREAALSDVAVAAGFYDQSHMNRVFRRVIGRTPGAQRAQWLRAIG</sequence>
<evidence type="ECO:0000256" key="4">
    <source>
        <dbReference type="SAM" id="MobiDB-lite"/>
    </source>
</evidence>
<name>A0A4S1WTE8_9SPHN</name>
<keyword evidence="7" id="KW-1185">Reference proteome</keyword>
<evidence type="ECO:0000313" key="6">
    <source>
        <dbReference type="EMBL" id="TGX46373.1"/>
    </source>
</evidence>
<dbReference type="InterPro" id="IPR050204">
    <property type="entry name" value="AraC_XylS_family_regulators"/>
</dbReference>
<evidence type="ECO:0000256" key="1">
    <source>
        <dbReference type="ARBA" id="ARBA00023015"/>
    </source>
</evidence>
<dbReference type="AlphaFoldDB" id="A0A4S1WTE8"/>
<evidence type="ECO:0000313" key="7">
    <source>
        <dbReference type="Proteomes" id="UP000309848"/>
    </source>
</evidence>
<evidence type="ECO:0000259" key="5">
    <source>
        <dbReference type="PROSITE" id="PS01124"/>
    </source>
</evidence>
<dbReference type="InterPro" id="IPR018060">
    <property type="entry name" value="HTH_AraC"/>
</dbReference>
<dbReference type="PANTHER" id="PTHR46796:SF14">
    <property type="entry name" value="TRANSCRIPTIONAL REGULATORY PROTEIN"/>
    <property type="match status" value="1"/>
</dbReference>
<proteinExistence type="predicted"/>
<feature type="region of interest" description="Disordered" evidence="4">
    <location>
        <begin position="1"/>
        <end position="25"/>
    </location>
</feature>
<dbReference type="SMART" id="SM00342">
    <property type="entry name" value="HTH_ARAC"/>
    <property type="match status" value="1"/>
</dbReference>
<dbReference type="Proteomes" id="UP000309848">
    <property type="component" value="Unassembled WGS sequence"/>
</dbReference>
<protein>
    <submittedName>
        <fullName evidence="6">AraC family transcriptional regulator</fullName>
    </submittedName>
</protein>
<comment type="caution">
    <text evidence="6">The sequence shown here is derived from an EMBL/GenBank/DDBJ whole genome shotgun (WGS) entry which is preliminary data.</text>
</comment>
<dbReference type="GO" id="GO:0043565">
    <property type="term" value="F:sequence-specific DNA binding"/>
    <property type="evidence" value="ECO:0007669"/>
    <property type="project" value="InterPro"/>
</dbReference>